<keyword evidence="3" id="KW-1185">Reference proteome</keyword>
<dbReference type="PaxDb" id="67767-A0A0J7L2J7"/>
<dbReference type="EMBL" id="LBMM01001107">
    <property type="protein sequence ID" value="KMQ96911.1"/>
    <property type="molecule type" value="Genomic_DNA"/>
</dbReference>
<name>A0A0J7L2J7_LASNI</name>
<protein>
    <submittedName>
        <fullName evidence="2">Uncharacterized protein</fullName>
    </submittedName>
</protein>
<dbReference type="AlphaFoldDB" id="A0A0J7L2J7"/>
<comment type="caution">
    <text evidence="2">The sequence shown here is derived from an EMBL/GenBank/DDBJ whole genome shotgun (WGS) entry which is preliminary data.</text>
</comment>
<proteinExistence type="predicted"/>
<sequence>MAVLPRRNGKGSEKYLRLYIREQKEEVGKRSGIAKGREEKVNEDEEYNESGEDVRKRRKVQTQSKKK</sequence>
<evidence type="ECO:0000256" key="1">
    <source>
        <dbReference type="SAM" id="MobiDB-lite"/>
    </source>
</evidence>
<evidence type="ECO:0000313" key="3">
    <source>
        <dbReference type="Proteomes" id="UP000036403"/>
    </source>
</evidence>
<accession>A0A0J7L2J7</accession>
<evidence type="ECO:0000313" key="2">
    <source>
        <dbReference type="EMBL" id="KMQ96911.1"/>
    </source>
</evidence>
<organism evidence="2 3">
    <name type="scientific">Lasius niger</name>
    <name type="common">Black garden ant</name>
    <dbReference type="NCBI Taxonomy" id="67767"/>
    <lineage>
        <taxon>Eukaryota</taxon>
        <taxon>Metazoa</taxon>
        <taxon>Ecdysozoa</taxon>
        <taxon>Arthropoda</taxon>
        <taxon>Hexapoda</taxon>
        <taxon>Insecta</taxon>
        <taxon>Pterygota</taxon>
        <taxon>Neoptera</taxon>
        <taxon>Endopterygota</taxon>
        <taxon>Hymenoptera</taxon>
        <taxon>Apocrita</taxon>
        <taxon>Aculeata</taxon>
        <taxon>Formicoidea</taxon>
        <taxon>Formicidae</taxon>
        <taxon>Formicinae</taxon>
        <taxon>Lasius</taxon>
        <taxon>Lasius</taxon>
    </lineage>
</organism>
<feature type="compositionally biased region" description="Basic residues" evidence="1">
    <location>
        <begin position="56"/>
        <end position="67"/>
    </location>
</feature>
<feature type="compositionally biased region" description="Acidic residues" evidence="1">
    <location>
        <begin position="41"/>
        <end position="51"/>
    </location>
</feature>
<feature type="compositionally biased region" description="Basic and acidic residues" evidence="1">
    <location>
        <begin position="26"/>
        <end position="40"/>
    </location>
</feature>
<reference evidence="2 3" key="1">
    <citation type="submission" date="2015-04" db="EMBL/GenBank/DDBJ databases">
        <title>Lasius niger genome sequencing.</title>
        <authorList>
            <person name="Konorov E.A."/>
            <person name="Nikitin M.A."/>
            <person name="Kirill M.V."/>
            <person name="Chang P."/>
        </authorList>
    </citation>
    <scope>NUCLEOTIDE SEQUENCE [LARGE SCALE GENOMIC DNA]</scope>
    <source>
        <tissue evidence="2">Whole</tissue>
    </source>
</reference>
<gene>
    <name evidence="2" type="ORF">RF55_2782</name>
</gene>
<feature type="region of interest" description="Disordered" evidence="1">
    <location>
        <begin position="26"/>
        <end position="67"/>
    </location>
</feature>
<dbReference type="Proteomes" id="UP000036403">
    <property type="component" value="Unassembled WGS sequence"/>
</dbReference>